<evidence type="ECO:0000313" key="3">
    <source>
        <dbReference type="Proteomes" id="UP001266995"/>
    </source>
</evidence>
<accession>A0AAW8VBN0</accession>
<organism evidence="2 3">
    <name type="scientific">Bacteroides cellulosilyticus</name>
    <dbReference type="NCBI Taxonomy" id="246787"/>
    <lineage>
        <taxon>Bacteria</taxon>
        <taxon>Pseudomonadati</taxon>
        <taxon>Bacteroidota</taxon>
        <taxon>Bacteroidia</taxon>
        <taxon>Bacteroidales</taxon>
        <taxon>Bacteroidaceae</taxon>
        <taxon>Bacteroides</taxon>
    </lineage>
</organism>
<sequence length="593" mass="64010">MNKRFLNALLCGMLFFSCGTFFVSCSDDDNSDLENRVSVLEGLIDDIKSQLSKAITIGATVTNWDAEKRIITLNNGTQIDLGSLSSGGEASNIALGDGVIIISIDGVDYALPLATAINSLVFCPESTDPIVYIDQVTNQNGVMLRFLATPALSADALSKAKITIADAREVQTRANTSFFKLKDLKADGDLIQATMKVWDATPGKIYTVAVHLSVPGATISSNYFYVSVDADVEVVTEDLSIAPELKGLNGASLNEDGSWTATLPDGTGDVPAFLGTVKFQEMITIPGVDNLFYTLAPADQQNESVRNNYNNLSANLSADGTWNCVKRPGTTGGEEGILILLKDADDVTRAKVYIKVIDPLADIDFQELCGVEGNFEGELYGRDGRFFAPGVNELDVPATLAAYETEIPIRHSGDAFFVAYANYNVSTDATGSLVYNDGSGQLVLGDFAKKYLGGARGVFWYYRGFMLVVPETLATDGKYVDETGTYNGGENYGYDTWGSGNPADYVNNSNFYDFRPGDEFRTVASFGWKMNEKTGVLTTPADYEGWGVRIAFAAGFEYAYGVKSLCGKGADQLGMLFINRRTAAENAKMPSKK</sequence>
<dbReference type="Proteomes" id="UP001266995">
    <property type="component" value="Unassembled WGS sequence"/>
</dbReference>
<comment type="caution">
    <text evidence="2">The sequence shown here is derived from an EMBL/GenBank/DDBJ whole genome shotgun (WGS) entry which is preliminary data.</text>
</comment>
<name>A0AAW8VBN0_9BACE</name>
<gene>
    <name evidence="2" type="ORF">RO785_01680</name>
</gene>
<protein>
    <recommendedName>
        <fullName evidence="4">DUF4988 domain-containing protein</fullName>
    </recommendedName>
</protein>
<evidence type="ECO:0000256" key="1">
    <source>
        <dbReference type="SAM" id="SignalP"/>
    </source>
</evidence>
<feature type="chain" id="PRO_5043589158" description="DUF4988 domain-containing protein" evidence="1">
    <location>
        <begin position="24"/>
        <end position="593"/>
    </location>
</feature>
<evidence type="ECO:0008006" key="4">
    <source>
        <dbReference type="Google" id="ProtNLM"/>
    </source>
</evidence>
<proteinExistence type="predicted"/>
<dbReference type="PROSITE" id="PS51257">
    <property type="entry name" value="PROKAR_LIPOPROTEIN"/>
    <property type="match status" value="1"/>
</dbReference>
<reference evidence="2" key="1">
    <citation type="submission" date="2023-08" db="EMBL/GenBank/DDBJ databases">
        <title>Reintroducing virulent viruses to syntetic microbiomes.</title>
        <authorList>
            <person name="Wilde J."/>
            <person name="Boyes R."/>
            <person name="Robinson A.V."/>
            <person name="Daisley B.A."/>
            <person name="Allen-Vercoe E."/>
        </authorList>
    </citation>
    <scope>NUCLEOTIDE SEQUENCE</scope>
    <source>
        <strain evidence="2">225I_12FAA</strain>
    </source>
</reference>
<evidence type="ECO:0000313" key="2">
    <source>
        <dbReference type="EMBL" id="MDT4509688.1"/>
    </source>
</evidence>
<keyword evidence="1" id="KW-0732">Signal</keyword>
<dbReference type="AlphaFoldDB" id="A0AAW8VBN0"/>
<dbReference type="RefSeq" id="WP_155923367.1">
    <property type="nucleotide sequence ID" value="NZ_JADMQL010000016.1"/>
</dbReference>
<feature type="signal peptide" evidence="1">
    <location>
        <begin position="1"/>
        <end position="23"/>
    </location>
</feature>
<dbReference type="EMBL" id="JAVSNH010000001">
    <property type="protein sequence ID" value="MDT4509688.1"/>
    <property type="molecule type" value="Genomic_DNA"/>
</dbReference>